<dbReference type="Gene3D" id="3.30.360.10">
    <property type="entry name" value="Dihydrodipicolinate Reductase, domain 2"/>
    <property type="match status" value="1"/>
</dbReference>
<dbReference type="SUPFAM" id="SSF55347">
    <property type="entry name" value="Glyceraldehyde-3-phosphate dehydrogenase-like, C-terminal domain"/>
    <property type="match status" value="1"/>
</dbReference>
<dbReference type="AlphaFoldDB" id="A0AAE3K7L3"/>
<reference evidence="3 4" key="1">
    <citation type="journal article" date="2022" name="Syst. Appl. Microbiol.">
        <title>Natronocalculus amylovorans gen. nov., sp. nov., and Natranaeroarchaeum aerophilus sp. nov., dominant culturable amylolytic natronoarchaea from hypersaline soda lakes in southwestern Siberia.</title>
        <authorList>
            <person name="Sorokin D.Y."/>
            <person name="Elcheninov A.G."/>
            <person name="Khizhniak T.V."/>
            <person name="Koenen M."/>
            <person name="Bale N.J."/>
            <person name="Damste J.S.S."/>
            <person name="Kublanov I.V."/>
        </authorList>
    </citation>
    <scope>NUCLEOTIDE SEQUENCE [LARGE SCALE GENOMIC DNA]</scope>
    <source>
        <strain evidence="3 4">AArc-St1-1</strain>
    </source>
</reference>
<proteinExistence type="predicted"/>
<accession>A0AAE3K7L3</accession>
<dbReference type="Gene3D" id="3.40.50.720">
    <property type="entry name" value="NAD(P)-binding Rossmann-like Domain"/>
    <property type="match status" value="1"/>
</dbReference>
<dbReference type="InterPro" id="IPR000683">
    <property type="entry name" value="Gfo/Idh/MocA-like_OxRdtase_N"/>
</dbReference>
<name>A0AAE3K7L3_9EURY</name>
<dbReference type="InterPro" id="IPR051450">
    <property type="entry name" value="Gfo/Idh/MocA_Oxidoreductases"/>
</dbReference>
<dbReference type="Pfam" id="PF01408">
    <property type="entry name" value="GFO_IDH_MocA"/>
    <property type="match status" value="1"/>
</dbReference>
<dbReference type="PANTHER" id="PTHR43377:SF1">
    <property type="entry name" value="BILIVERDIN REDUCTASE A"/>
    <property type="match status" value="1"/>
</dbReference>
<dbReference type="PANTHER" id="PTHR43377">
    <property type="entry name" value="BILIVERDIN REDUCTASE A"/>
    <property type="match status" value="1"/>
</dbReference>
<dbReference type="InterPro" id="IPR036291">
    <property type="entry name" value="NAD(P)-bd_dom_sf"/>
</dbReference>
<evidence type="ECO:0000313" key="4">
    <source>
        <dbReference type="Proteomes" id="UP001202674"/>
    </source>
</evidence>
<protein>
    <submittedName>
        <fullName evidence="3">Gfo/Idh/MocA family oxidoreductase</fullName>
    </submittedName>
</protein>
<evidence type="ECO:0000259" key="1">
    <source>
        <dbReference type="Pfam" id="PF01408"/>
    </source>
</evidence>
<dbReference type="Proteomes" id="UP001202674">
    <property type="component" value="Unassembled WGS sequence"/>
</dbReference>
<dbReference type="RefSeq" id="WP_250596840.1">
    <property type="nucleotide sequence ID" value="NZ_JAKRVY010000005.1"/>
</dbReference>
<gene>
    <name evidence="3" type="ORF">AArcSt11_10260</name>
</gene>
<dbReference type="InterPro" id="IPR055170">
    <property type="entry name" value="GFO_IDH_MocA-like_dom"/>
</dbReference>
<dbReference type="SUPFAM" id="SSF51735">
    <property type="entry name" value="NAD(P)-binding Rossmann-fold domains"/>
    <property type="match status" value="1"/>
</dbReference>
<evidence type="ECO:0000313" key="3">
    <source>
        <dbReference type="EMBL" id="MCL9814034.1"/>
    </source>
</evidence>
<dbReference type="GO" id="GO:0000166">
    <property type="term" value="F:nucleotide binding"/>
    <property type="evidence" value="ECO:0007669"/>
    <property type="project" value="InterPro"/>
</dbReference>
<evidence type="ECO:0000259" key="2">
    <source>
        <dbReference type="Pfam" id="PF22725"/>
    </source>
</evidence>
<comment type="caution">
    <text evidence="3">The sequence shown here is derived from an EMBL/GenBank/DDBJ whole genome shotgun (WGS) entry which is preliminary data.</text>
</comment>
<keyword evidence="4" id="KW-1185">Reference proteome</keyword>
<dbReference type="EMBL" id="JAKRVY010000005">
    <property type="protein sequence ID" value="MCL9814034.1"/>
    <property type="molecule type" value="Genomic_DNA"/>
</dbReference>
<dbReference type="Pfam" id="PF22725">
    <property type="entry name" value="GFO_IDH_MocA_C3"/>
    <property type="match status" value="1"/>
</dbReference>
<feature type="domain" description="GFO/IDH/MocA-like oxidoreductase" evidence="2">
    <location>
        <begin position="153"/>
        <end position="223"/>
    </location>
</feature>
<organism evidence="3 4">
    <name type="scientific">Natranaeroarchaeum aerophilus</name>
    <dbReference type="NCBI Taxonomy" id="2917711"/>
    <lineage>
        <taxon>Archaea</taxon>
        <taxon>Methanobacteriati</taxon>
        <taxon>Methanobacteriota</taxon>
        <taxon>Stenosarchaea group</taxon>
        <taxon>Halobacteria</taxon>
        <taxon>Halobacteriales</taxon>
        <taxon>Natronoarchaeaceae</taxon>
        <taxon>Natranaeroarchaeum</taxon>
    </lineage>
</organism>
<sequence>MSTNTIDVGVIGVGNMGRHHARVYQELPTTKLIGVADADLEAATGIASDYETTALSIEKLLDRVDAVSIAVPTEYHFETAMAAFRKGTHVLVEKPIVHAPEYAQELIESARERDLVLQVGHIERFNPAIQALVDIVPDLDVLAVDARRLGPPLDREMGTSPVLDLMIHDIDILLSLLDEKGEVRHASATADDQHVTATVEFGDVLGTLTASRITQRKVRELTITARECQVFVDYISRSIQIHRHSLPEYIEENGDLRYRHENIVEHPTVENGEPLKKELAAFAEAVRTGTEPVVTGTDGLDALRVASEIETVALGGERVIQ</sequence>
<feature type="domain" description="Gfo/Idh/MocA-like oxidoreductase N-terminal" evidence="1">
    <location>
        <begin position="7"/>
        <end position="121"/>
    </location>
</feature>